<dbReference type="Pfam" id="PF00078">
    <property type="entry name" value="RVT_1"/>
    <property type="match status" value="1"/>
</dbReference>
<dbReference type="Pfam" id="PF13966">
    <property type="entry name" value="zf-RVT"/>
    <property type="match status" value="1"/>
</dbReference>
<evidence type="ECO:0000256" key="1">
    <source>
        <dbReference type="SAM" id="MobiDB-lite"/>
    </source>
</evidence>
<dbReference type="InterPro" id="IPR036691">
    <property type="entry name" value="Endo/exonu/phosph_ase_sf"/>
</dbReference>
<gene>
    <name evidence="3" type="ORF">LUZ62_076159</name>
</gene>
<dbReference type="SUPFAM" id="SSF56219">
    <property type="entry name" value="DNase I-like"/>
    <property type="match status" value="1"/>
</dbReference>
<dbReference type="GO" id="GO:0003964">
    <property type="term" value="F:RNA-directed DNA polymerase activity"/>
    <property type="evidence" value="ECO:0007669"/>
    <property type="project" value="UniProtKB-KW"/>
</dbReference>
<dbReference type="InterPro" id="IPR000477">
    <property type="entry name" value="RT_dom"/>
</dbReference>
<dbReference type="PROSITE" id="PS50878">
    <property type="entry name" value="RT_POL"/>
    <property type="match status" value="1"/>
</dbReference>
<accession>A0AAV8DCN4</accession>
<feature type="region of interest" description="Disordered" evidence="1">
    <location>
        <begin position="426"/>
        <end position="447"/>
    </location>
</feature>
<dbReference type="Pfam" id="PF13456">
    <property type="entry name" value="RVT_3"/>
    <property type="match status" value="1"/>
</dbReference>
<dbReference type="PANTHER" id="PTHR31635">
    <property type="entry name" value="REVERSE TRANSCRIPTASE DOMAIN-CONTAINING PROTEIN-RELATED"/>
    <property type="match status" value="1"/>
</dbReference>
<sequence>MNVISWNCRGFGGPRKKQFLRDTIRATKANIIFLSETKSSRRRMTRFMNSVPTLDYFIVPTRDTAGGLCMAWSNSVDIQVLNSSLSYICARITVKDKPPWVLLGVYGDPNHFQSRLNWETLTQIINLHGRVCLVGDFNEILDSSEKYGGSSRVKQHTLDFQNFVFKSGLVDIGYKGPAYTWTNNRNVSEAIYQRLDRVLATPDWLQLYLNAYVNHLPMIHSDHCPILLRIKKPPDRGKEFKMENWWFEESDFQQAWVEKWKHDSNMSWQDRWKSMKENIQVWARKHPTPKKMLDELAGKIYKVQLQHPAVRDHALEARLLKEYNEVEAKHELYWRQRAQMQWEEGGDRNTKFFHIVATNRRRHNLITAMEDEAGRLTGDEKKIRACFVNYFKNLYSPTPYMNQQSILSDPIQEPLTLNPTQQSMISDQTHQPLAPDLTRQPHLSNPIQTTLNLSPAHHTRTSAPTQQPNSNHTQQTLRDFLQPLQNNRWPTIPESAHQHLTRLPDFHEVKRILFQMGPDKSPGPDGVTCRFLQQHWHILGSDLVSQIKKIFSSAQVPDQWLGCNVVLIPKKHEALSPTDYRPISIGNVTYRLVMKIVANRLRPYMQKIISKEQTTFIFGRCITDSIILVKEAIHSFSSANYKHKTFMLKADISKAFDKLDWVFLQHAMLTLNVPPKFIKLMLSSFKNAKITIKINGTGDGFINPTRGLRQGCPMSPYCFIMVMEMLTRKLRMAQENEQIRGVKLAPMCPALTHVIYADDLILTGYAEQEEIQQLTTIMEQFGRASGLVINPAKSKVWCSKRCDQQSIQMVHNMLTIEESEMEERYLGALLIPKNCAKKTGIMLLEKLNSKQTGWRSNLLSHAGRLVLIQSVLMSIPVYFMSVEMIPKGIIKKMESLIAKFFWGKTDQVRYMSFVSWQRICQSREQGGLGIRQLQLFGEALYLKLIWAMISDADKLWVQVCKGKYYQNLGFWRASNIAGTSPLWRQAMKMREFFKRNIKWQIGDGARIKVLSQPWYTEWQIAEQACRADRRLTVDEIFYFETDQWRRAEVIRLLGLGALNHIEQSGQKPCRTVNMRDKLVWDGNKSGNYTVKDGYEGLLRRRGNQAQEVRWQYIWKWKHIIPKVKTFMWRLLTNGLPLAQNMHARIHSFSPRCIRCNQENEYAMHCFFFCEGSRMVWFGGCLGIRTDSLPLNISDAVEAITQNMSEERIPIFCYTLWEIWLARNEMIFQSKKFDPGGVCKKIQNWEGRRNNDAGSNRSMLVPKEVMPYEYAPYGWQIIIDASWDTSKRAGSAFLVYCQGLLEEMGMEKHDSADPFQAEAKTLLKAMQWVQKLIYERGIQRVQIFCDCFNLVNALVEDNLDSIPSWQARPIIANIAQHMETLRNMVCIQHVSREAVRPAHDMANHARRRGVSYQGIPMATIMCEHKIGIEIDSTFFQQVQEAPP</sequence>
<dbReference type="InterPro" id="IPR005135">
    <property type="entry name" value="Endo/exonuclease/phosphatase"/>
</dbReference>
<dbReference type="EMBL" id="JAMFTS010000004">
    <property type="protein sequence ID" value="KAJ4765784.1"/>
    <property type="molecule type" value="Genomic_DNA"/>
</dbReference>
<name>A0AAV8DCN4_9POAL</name>
<dbReference type="CDD" id="cd01650">
    <property type="entry name" value="RT_nLTR_like"/>
    <property type="match status" value="1"/>
</dbReference>
<organism evidence="3 4">
    <name type="scientific">Rhynchospora pubera</name>
    <dbReference type="NCBI Taxonomy" id="906938"/>
    <lineage>
        <taxon>Eukaryota</taxon>
        <taxon>Viridiplantae</taxon>
        <taxon>Streptophyta</taxon>
        <taxon>Embryophyta</taxon>
        <taxon>Tracheophyta</taxon>
        <taxon>Spermatophyta</taxon>
        <taxon>Magnoliopsida</taxon>
        <taxon>Liliopsida</taxon>
        <taxon>Poales</taxon>
        <taxon>Cyperaceae</taxon>
        <taxon>Cyperoideae</taxon>
        <taxon>Rhynchosporeae</taxon>
        <taxon>Rhynchospora</taxon>
    </lineage>
</organism>
<dbReference type="GO" id="GO:0003676">
    <property type="term" value="F:nucleic acid binding"/>
    <property type="evidence" value="ECO:0007669"/>
    <property type="project" value="InterPro"/>
</dbReference>
<keyword evidence="3" id="KW-0695">RNA-directed DNA polymerase</keyword>
<dbReference type="InterPro" id="IPR044730">
    <property type="entry name" value="RNase_H-like_dom_plant"/>
</dbReference>
<keyword evidence="3" id="KW-0808">Transferase</keyword>
<dbReference type="Pfam" id="PF03372">
    <property type="entry name" value="Exo_endo_phos"/>
    <property type="match status" value="1"/>
</dbReference>
<keyword evidence="4" id="KW-1185">Reference proteome</keyword>
<evidence type="ECO:0000259" key="2">
    <source>
        <dbReference type="PROSITE" id="PS50878"/>
    </source>
</evidence>
<proteinExistence type="predicted"/>
<dbReference type="InterPro" id="IPR002156">
    <property type="entry name" value="RNaseH_domain"/>
</dbReference>
<dbReference type="Gene3D" id="3.30.420.10">
    <property type="entry name" value="Ribonuclease H-like superfamily/Ribonuclease H"/>
    <property type="match status" value="1"/>
</dbReference>
<protein>
    <submittedName>
        <fullName evidence="3">RNA-directed DNA polymerase (Reverse transcriptase)-related family protein</fullName>
    </submittedName>
</protein>
<evidence type="ECO:0000313" key="4">
    <source>
        <dbReference type="Proteomes" id="UP001140206"/>
    </source>
</evidence>
<dbReference type="InterPro" id="IPR043502">
    <property type="entry name" value="DNA/RNA_pol_sf"/>
</dbReference>
<dbReference type="CDD" id="cd06222">
    <property type="entry name" value="RNase_H_like"/>
    <property type="match status" value="1"/>
</dbReference>
<keyword evidence="3" id="KW-0548">Nucleotidyltransferase</keyword>
<comment type="caution">
    <text evidence="3">The sequence shown here is derived from an EMBL/GenBank/DDBJ whole genome shotgun (WGS) entry which is preliminary data.</text>
</comment>
<dbReference type="Proteomes" id="UP001140206">
    <property type="component" value="Chromosome 4"/>
</dbReference>
<dbReference type="InterPro" id="IPR036397">
    <property type="entry name" value="RNaseH_sf"/>
</dbReference>
<dbReference type="InterPro" id="IPR026960">
    <property type="entry name" value="RVT-Znf"/>
</dbReference>
<evidence type="ECO:0000313" key="3">
    <source>
        <dbReference type="EMBL" id="KAJ4765784.1"/>
    </source>
</evidence>
<dbReference type="GO" id="GO:0004523">
    <property type="term" value="F:RNA-DNA hybrid ribonuclease activity"/>
    <property type="evidence" value="ECO:0007669"/>
    <property type="project" value="InterPro"/>
</dbReference>
<dbReference type="SUPFAM" id="SSF56672">
    <property type="entry name" value="DNA/RNA polymerases"/>
    <property type="match status" value="1"/>
</dbReference>
<dbReference type="Gene3D" id="3.60.10.10">
    <property type="entry name" value="Endonuclease/exonuclease/phosphatase"/>
    <property type="match status" value="1"/>
</dbReference>
<dbReference type="PANTHER" id="PTHR31635:SF196">
    <property type="entry name" value="REVERSE TRANSCRIPTASE DOMAIN-CONTAINING PROTEIN-RELATED"/>
    <property type="match status" value="1"/>
</dbReference>
<feature type="domain" description="Reverse transcriptase" evidence="2">
    <location>
        <begin position="549"/>
        <end position="830"/>
    </location>
</feature>
<reference evidence="3" key="1">
    <citation type="submission" date="2022-08" db="EMBL/GenBank/DDBJ databases">
        <authorList>
            <person name="Marques A."/>
        </authorList>
    </citation>
    <scope>NUCLEOTIDE SEQUENCE</scope>
    <source>
        <strain evidence="3">RhyPub2mFocal</strain>
        <tissue evidence="3">Leaves</tissue>
    </source>
</reference>